<evidence type="ECO:0000313" key="6">
    <source>
        <dbReference type="Proteomes" id="UP000037773"/>
    </source>
</evidence>
<keyword evidence="6" id="KW-1185">Reference proteome</keyword>
<proteinExistence type="predicted"/>
<dbReference type="GO" id="GO:0008270">
    <property type="term" value="F:zinc ion binding"/>
    <property type="evidence" value="ECO:0007669"/>
    <property type="project" value="UniProtKB-KW"/>
</dbReference>
<dbReference type="EMBL" id="LGCN01000001">
    <property type="protein sequence ID" value="KOT46708.1"/>
    <property type="molecule type" value="Genomic_DNA"/>
</dbReference>
<feature type="domain" description="RanBP2-type" evidence="4">
    <location>
        <begin position="37"/>
        <end position="58"/>
    </location>
</feature>
<evidence type="ECO:0000256" key="1">
    <source>
        <dbReference type="ARBA" id="ARBA00022723"/>
    </source>
</evidence>
<dbReference type="AlphaFoldDB" id="A0A0M8QRE4"/>
<dbReference type="OrthoDB" id="4267997at2"/>
<dbReference type="PATRIC" id="fig|36816.3.peg.65"/>
<dbReference type="Proteomes" id="UP000037773">
    <property type="component" value="Unassembled WGS sequence"/>
</dbReference>
<dbReference type="InterPro" id="IPR001876">
    <property type="entry name" value="Znf_RanBP2"/>
</dbReference>
<dbReference type="PROSITE" id="PS01358">
    <property type="entry name" value="ZF_RANBP2_1"/>
    <property type="match status" value="1"/>
</dbReference>
<sequence length="165" mass="18639">MSEAEAVRSVIARLTAHADETQTRLTHELFRQAGYLWRCGNPSCPAYNYRGLRYCEGCGWGSNGKPVGDLHPCMYTERRWAALRRALLKHYADQAPMPDAVVFEYWGGPGWRGAEVTEMYGGTTKEVTGGFRDRDRFEDIAAALDSLTKWSKPSYGEHIRVVLAF</sequence>
<keyword evidence="1" id="KW-0479">Metal-binding</keyword>
<reference evidence="5 6" key="1">
    <citation type="submission" date="2015-07" db="EMBL/GenBank/DDBJ databases">
        <authorList>
            <person name="Noorani M."/>
        </authorList>
    </citation>
    <scope>NUCLEOTIDE SEQUENCE [LARGE SCALE GENOMIC DNA]</scope>
    <source>
        <strain evidence="5 6">NRRL B-24567</strain>
    </source>
</reference>
<gene>
    <name evidence="5" type="ORF">ADK41_00315</name>
</gene>
<evidence type="ECO:0000256" key="3">
    <source>
        <dbReference type="ARBA" id="ARBA00022833"/>
    </source>
</evidence>
<organism evidence="5 6">
    <name type="scientific">Streptomyces caelestis</name>
    <dbReference type="NCBI Taxonomy" id="36816"/>
    <lineage>
        <taxon>Bacteria</taxon>
        <taxon>Bacillati</taxon>
        <taxon>Actinomycetota</taxon>
        <taxon>Actinomycetes</taxon>
        <taxon>Kitasatosporales</taxon>
        <taxon>Streptomycetaceae</taxon>
        <taxon>Streptomyces</taxon>
    </lineage>
</organism>
<name>A0A0M8QRE4_9ACTN</name>
<comment type="caution">
    <text evidence="5">The sequence shown here is derived from an EMBL/GenBank/DDBJ whole genome shotgun (WGS) entry which is preliminary data.</text>
</comment>
<evidence type="ECO:0000256" key="2">
    <source>
        <dbReference type="ARBA" id="ARBA00022771"/>
    </source>
</evidence>
<dbReference type="RefSeq" id="WP_030819693.1">
    <property type="nucleotide sequence ID" value="NZ_LGCN01000001.1"/>
</dbReference>
<evidence type="ECO:0000313" key="5">
    <source>
        <dbReference type="EMBL" id="KOT46708.1"/>
    </source>
</evidence>
<evidence type="ECO:0000259" key="4">
    <source>
        <dbReference type="PROSITE" id="PS01358"/>
    </source>
</evidence>
<keyword evidence="2" id="KW-0863">Zinc-finger</keyword>
<keyword evidence="3" id="KW-0862">Zinc</keyword>
<accession>A0A0M8QRE4</accession>
<protein>
    <recommendedName>
        <fullName evidence="4">RanBP2-type domain-containing protein</fullName>
    </recommendedName>
</protein>